<comment type="caution">
    <text evidence="1">The sequence shown here is derived from an EMBL/GenBank/DDBJ whole genome shotgun (WGS) entry which is preliminary data.</text>
</comment>
<reference evidence="1 2" key="1">
    <citation type="journal article" date="2019" name="Commun. Biol.">
        <title>The bagworm genome reveals a unique fibroin gene that provides high tensile strength.</title>
        <authorList>
            <person name="Kono N."/>
            <person name="Nakamura H."/>
            <person name="Ohtoshi R."/>
            <person name="Tomita M."/>
            <person name="Numata K."/>
            <person name="Arakawa K."/>
        </authorList>
    </citation>
    <scope>NUCLEOTIDE SEQUENCE [LARGE SCALE GENOMIC DNA]</scope>
</reference>
<keyword evidence="2" id="KW-1185">Reference proteome</keyword>
<gene>
    <name evidence="1" type="ORF">EVAR_3057_1</name>
</gene>
<evidence type="ECO:0000313" key="1">
    <source>
        <dbReference type="EMBL" id="GBP05574.1"/>
    </source>
</evidence>
<protein>
    <submittedName>
        <fullName evidence="1">Uncharacterized protein</fullName>
    </submittedName>
</protein>
<evidence type="ECO:0000313" key="2">
    <source>
        <dbReference type="Proteomes" id="UP000299102"/>
    </source>
</evidence>
<dbReference type="EMBL" id="BGZK01000018">
    <property type="protein sequence ID" value="GBP05574.1"/>
    <property type="molecule type" value="Genomic_DNA"/>
</dbReference>
<dbReference type="AlphaFoldDB" id="A0A4C1SUK2"/>
<dbReference type="Proteomes" id="UP000299102">
    <property type="component" value="Unassembled WGS sequence"/>
</dbReference>
<sequence>MTRRCPPPAPAARARQAAVRALSLQVSGDRSSAKVLGVSSPHSISAHRYESSYYDKSSFILESETHNVALPRCLYKSEIVRGTGPRTSRRTGPGRGLI</sequence>
<proteinExistence type="predicted"/>
<accession>A0A4C1SUK2</accession>
<organism evidence="1 2">
    <name type="scientific">Eumeta variegata</name>
    <name type="common">Bagworm moth</name>
    <name type="synonym">Eumeta japonica</name>
    <dbReference type="NCBI Taxonomy" id="151549"/>
    <lineage>
        <taxon>Eukaryota</taxon>
        <taxon>Metazoa</taxon>
        <taxon>Ecdysozoa</taxon>
        <taxon>Arthropoda</taxon>
        <taxon>Hexapoda</taxon>
        <taxon>Insecta</taxon>
        <taxon>Pterygota</taxon>
        <taxon>Neoptera</taxon>
        <taxon>Endopterygota</taxon>
        <taxon>Lepidoptera</taxon>
        <taxon>Glossata</taxon>
        <taxon>Ditrysia</taxon>
        <taxon>Tineoidea</taxon>
        <taxon>Psychidae</taxon>
        <taxon>Oiketicinae</taxon>
        <taxon>Eumeta</taxon>
    </lineage>
</organism>
<name>A0A4C1SUK2_EUMVA</name>